<dbReference type="SUPFAM" id="SSF47384">
    <property type="entry name" value="Homodimeric domain of signal transducing histidine kinase"/>
    <property type="match status" value="1"/>
</dbReference>
<dbReference type="SMART" id="SM00091">
    <property type="entry name" value="PAS"/>
    <property type="match status" value="1"/>
</dbReference>
<dbReference type="InterPro" id="IPR036890">
    <property type="entry name" value="HATPase_C_sf"/>
</dbReference>
<proteinExistence type="predicted"/>
<dbReference type="InterPro" id="IPR000014">
    <property type="entry name" value="PAS"/>
</dbReference>
<dbReference type="PANTHER" id="PTHR43711">
    <property type="entry name" value="TWO-COMPONENT HISTIDINE KINASE"/>
    <property type="match status" value="1"/>
</dbReference>
<dbReference type="PROSITE" id="PS50109">
    <property type="entry name" value="HIS_KIN"/>
    <property type="match status" value="1"/>
</dbReference>
<reference evidence="10 11" key="1">
    <citation type="submission" date="2019-05" db="EMBL/GenBank/DDBJ databases">
        <title>Hymenobacter edaphi sp. nov., isolated from abandoned arsenic-contaminated farmland soil.</title>
        <authorList>
            <person name="Nie L."/>
        </authorList>
    </citation>
    <scope>NUCLEOTIDE SEQUENCE [LARGE SCALE GENOMIC DNA]</scope>
    <source>
        <strain evidence="10 11">1-3-3-8</strain>
    </source>
</reference>
<dbReference type="Gene3D" id="3.30.450.20">
    <property type="entry name" value="PAS domain"/>
    <property type="match status" value="2"/>
</dbReference>
<dbReference type="CDD" id="cd00082">
    <property type="entry name" value="HisKA"/>
    <property type="match status" value="1"/>
</dbReference>
<comment type="catalytic activity">
    <reaction evidence="1">
        <text>ATP + protein L-histidine = ADP + protein N-phospho-L-histidine.</text>
        <dbReference type="EC" id="2.7.13.3"/>
    </reaction>
</comment>
<dbReference type="AlphaFoldDB" id="A0A5R8WJM4"/>
<dbReference type="InterPro" id="IPR035965">
    <property type="entry name" value="PAS-like_dom_sf"/>
</dbReference>
<sequence>MLPASHSAVLANLLYSHSAELVGVYDPVVGWFTHVNPAGVQLLAYPSEAAFLADPNHSLRTPPWTRAQWQKLCDRARREGHQEVEANIRRHTGEPLQGYLRMTYFEVAGQPLFLVYLTARNRLQQSERELAHSVRRFEAVFANAALGIVVCDQPGRMVSVNAQAEQLFGYAPTELLGQPLRVLLPDAAGQLLEQARAAFEEHPPRRSVAPSGTLPGRRHNGSAFPVEVSLSYFYLDEELFVVVYLLDLTAKHAADQELRTEQRHVSRLNAELEQKVIDRTNALLITLDQLERRGDELAQALAAEQELGELKSRFVSMASHEFRTPLTAVLSSADLIEDYPEGQHQAQRLKHVQRIRASVQHLNDILEEFLSVGRLQEGAIEARPVDSDLTALLPETVADLHSQFKAGQLIDWQVDCPVPMRLDASLLRKIIVNLLSNALKYSAEDTVVTVRAWCQDQHLLLRVEDQGVGIAADDQKHLFQQFFRARNVTTVPGTGLGLYIVARYLALMGGTIELRSVLDQGTTVTIQVPLISA</sequence>
<evidence type="ECO:0000313" key="11">
    <source>
        <dbReference type="Proteomes" id="UP000305517"/>
    </source>
</evidence>
<evidence type="ECO:0000256" key="1">
    <source>
        <dbReference type="ARBA" id="ARBA00000085"/>
    </source>
</evidence>
<organism evidence="10 11">
    <name type="scientific">Hymenobacter jeollabukensis</name>
    <dbReference type="NCBI Taxonomy" id="2025313"/>
    <lineage>
        <taxon>Bacteria</taxon>
        <taxon>Pseudomonadati</taxon>
        <taxon>Bacteroidota</taxon>
        <taxon>Cytophagia</taxon>
        <taxon>Cytophagales</taxon>
        <taxon>Hymenobacteraceae</taxon>
        <taxon>Hymenobacter</taxon>
    </lineage>
</organism>
<evidence type="ECO:0000259" key="8">
    <source>
        <dbReference type="PROSITE" id="PS50109"/>
    </source>
</evidence>
<gene>
    <name evidence="10" type="ORF">FDY95_22820</name>
</gene>
<dbReference type="OrthoDB" id="9808408at2"/>
<evidence type="ECO:0000256" key="5">
    <source>
        <dbReference type="ARBA" id="ARBA00022777"/>
    </source>
</evidence>
<dbReference type="SUPFAM" id="SSF55785">
    <property type="entry name" value="PYP-like sensor domain (PAS domain)"/>
    <property type="match status" value="2"/>
</dbReference>
<dbReference type="Gene3D" id="1.10.287.130">
    <property type="match status" value="1"/>
</dbReference>
<keyword evidence="4" id="KW-0808">Transferase</keyword>
<dbReference type="RefSeq" id="WP_138081435.1">
    <property type="nucleotide sequence ID" value="NZ_VAJM01000016.1"/>
</dbReference>
<evidence type="ECO:0000256" key="6">
    <source>
        <dbReference type="ARBA" id="ARBA00023012"/>
    </source>
</evidence>
<dbReference type="Gene3D" id="3.30.565.10">
    <property type="entry name" value="Histidine kinase-like ATPase, C-terminal domain"/>
    <property type="match status" value="1"/>
</dbReference>
<keyword evidence="11" id="KW-1185">Reference proteome</keyword>
<comment type="caution">
    <text evidence="10">The sequence shown here is derived from an EMBL/GenBank/DDBJ whole genome shotgun (WGS) entry which is preliminary data.</text>
</comment>
<dbReference type="Proteomes" id="UP000305517">
    <property type="component" value="Unassembled WGS sequence"/>
</dbReference>
<feature type="coiled-coil region" evidence="7">
    <location>
        <begin position="251"/>
        <end position="307"/>
    </location>
</feature>
<keyword evidence="3" id="KW-0597">Phosphoprotein</keyword>
<accession>A0A5R8WJM4</accession>
<dbReference type="InterPro" id="IPR003594">
    <property type="entry name" value="HATPase_dom"/>
</dbReference>
<dbReference type="CDD" id="cd00130">
    <property type="entry name" value="PAS"/>
    <property type="match status" value="1"/>
</dbReference>
<dbReference type="SMART" id="SM00388">
    <property type="entry name" value="HisKA"/>
    <property type="match status" value="1"/>
</dbReference>
<feature type="domain" description="PAS" evidence="9">
    <location>
        <begin position="133"/>
        <end position="202"/>
    </location>
</feature>
<dbReference type="InterPro" id="IPR003661">
    <property type="entry name" value="HisK_dim/P_dom"/>
</dbReference>
<keyword evidence="7" id="KW-0175">Coiled coil</keyword>
<dbReference type="InterPro" id="IPR004358">
    <property type="entry name" value="Sig_transdc_His_kin-like_C"/>
</dbReference>
<name>A0A5R8WJM4_9BACT</name>
<feature type="domain" description="Histidine kinase" evidence="8">
    <location>
        <begin position="317"/>
        <end position="532"/>
    </location>
</feature>
<dbReference type="GO" id="GO:0000155">
    <property type="term" value="F:phosphorelay sensor kinase activity"/>
    <property type="evidence" value="ECO:0007669"/>
    <property type="project" value="InterPro"/>
</dbReference>
<evidence type="ECO:0000313" key="10">
    <source>
        <dbReference type="EMBL" id="TLM88672.1"/>
    </source>
</evidence>
<dbReference type="Pfam" id="PF02518">
    <property type="entry name" value="HATPase_c"/>
    <property type="match status" value="1"/>
</dbReference>
<evidence type="ECO:0000256" key="3">
    <source>
        <dbReference type="ARBA" id="ARBA00022553"/>
    </source>
</evidence>
<dbReference type="Pfam" id="PF00512">
    <property type="entry name" value="HisKA"/>
    <property type="match status" value="1"/>
</dbReference>
<evidence type="ECO:0000256" key="2">
    <source>
        <dbReference type="ARBA" id="ARBA00012438"/>
    </source>
</evidence>
<dbReference type="Pfam" id="PF13426">
    <property type="entry name" value="PAS_9"/>
    <property type="match status" value="1"/>
</dbReference>
<dbReference type="InterPro" id="IPR005467">
    <property type="entry name" value="His_kinase_dom"/>
</dbReference>
<dbReference type="InterPro" id="IPR050736">
    <property type="entry name" value="Sensor_HK_Regulatory"/>
</dbReference>
<dbReference type="SUPFAM" id="SSF55874">
    <property type="entry name" value="ATPase domain of HSP90 chaperone/DNA topoisomerase II/histidine kinase"/>
    <property type="match status" value="1"/>
</dbReference>
<dbReference type="EMBL" id="VAJM01000016">
    <property type="protein sequence ID" value="TLM88672.1"/>
    <property type="molecule type" value="Genomic_DNA"/>
</dbReference>
<dbReference type="PANTHER" id="PTHR43711:SF26">
    <property type="entry name" value="SENSOR HISTIDINE KINASE RCSC"/>
    <property type="match status" value="1"/>
</dbReference>
<evidence type="ECO:0000259" key="9">
    <source>
        <dbReference type="PROSITE" id="PS50112"/>
    </source>
</evidence>
<dbReference type="EC" id="2.7.13.3" evidence="2"/>
<dbReference type="SMART" id="SM00387">
    <property type="entry name" value="HATPase_c"/>
    <property type="match status" value="1"/>
</dbReference>
<evidence type="ECO:0000256" key="7">
    <source>
        <dbReference type="SAM" id="Coils"/>
    </source>
</evidence>
<keyword evidence="6" id="KW-0902">Two-component regulatory system</keyword>
<evidence type="ECO:0000256" key="4">
    <source>
        <dbReference type="ARBA" id="ARBA00022679"/>
    </source>
</evidence>
<dbReference type="PROSITE" id="PS50112">
    <property type="entry name" value="PAS"/>
    <property type="match status" value="1"/>
</dbReference>
<dbReference type="PRINTS" id="PR00344">
    <property type="entry name" value="BCTRLSENSOR"/>
</dbReference>
<keyword evidence="5" id="KW-0418">Kinase</keyword>
<dbReference type="InterPro" id="IPR036097">
    <property type="entry name" value="HisK_dim/P_sf"/>
</dbReference>
<protein>
    <recommendedName>
        <fullName evidence="2">histidine kinase</fullName>
        <ecNumber evidence="2">2.7.13.3</ecNumber>
    </recommendedName>
</protein>
<dbReference type="NCBIfam" id="TIGR00229">
    <property type="entry name" value="sensory_box"/>
    <property type="match status" value="1"/>
</dbReference>